<name>A0A1G9I1V0_9ACTN</name>
<evidence type="ECO:0000313" key="9">
    <source>
        <dbReference type="EMBL" id="SDL19189.1"/>
    </source>
</evidence>
<evidence type="ECO:0000256" key="2">
    <source>
        <dbReference type="ARBA" id="ARBA00009142"/>
    </source>
</evidence>
<keyword evidence="4 8" id="KW-1003">Cell membrane</keyword>
<evidence type="ECO:0000256" key="8">
    <source>
        <dbReference type="RuleBase" id="RU363041"/>
    </source>
</evidence>
<keyword evidence="10" id="KW-1185">Reference proteome</keyword>
<dbReference type="OrthoDB" id="9801058at2"/>
<keyword evidence="5 8" id="KW-0812">Transmembrane</keyword>
<proteinExistence type="inferred from homology"/>
<feature type="transmembrane region" description="Helical" evidence="8">
    <location>
        <begin position="196"/>
        <end position="217"/>
    </location>
</feature>
<keyword evidence="3" id="KW-0813">Transport</keyword>
<dbReference type="PANTHER" id="PTHR30269:SF23">
    <property type="entry name" value="MEMBRANE TRANSPORTER PROTEIN YDHB-RELATED"/>
    <property type="match status" value="1"/>
</dbReference>
<evidence type="ECO:0000256" key="5">
    <source>
        <dbReference type="ARBA" id="ARBA00022692"/>
    </source>
</evidence>
<gene>
    <name evidence="9" type="ORF">SAMN04488242_0673</name>
</gene>
<dbReference type="PANTHER" id="PTHR30269">
    <property type="entry name" value="TRANSMEMBRANE PROTEIN YFCA"/>
    <property type="match status" value="1"/>
</dbReference>
<reference evidence="9 10" key="1">
    <citation type="submission" date="2016-10" db="EMBL/GenBank/DDBJ databases">
        <authorList>
            <person name="de Groot N.N."/>
        </authorList>
    </citation>
    <scope>NUCLEOTIDE SEQUENCE [LARGE SCALE GENOMIC DNA]</scope>
    <source>
        <strain evidence="9 10">CGMCC 1.9159</strain>
    </source>
</reference>
<dbReference type="AlphaFoldDB" id="A0A1G9I1V0"/>
<evidence type="ECO:0000256" key="7">
    <source>
        <dbReference type="ARBA" id="ARBA00023136"/>
    </source>
</evidence>
<evidence type="ECO:0000256" key="6">
    <source>
        <dbReference type="ARBA" id="ARBA00022989"/>
    </source>
</evidence>
<accession>A0A1G9I1V0</accession>
<dbReference type="InterPro" id="IPR052017">
    <property type="entry name" value="TSUP"/>
</dbReference>
<dbReference type="STRING" id="686624.SAMN04488242_0673"/>
<evidence type="ECO:0000313" key="10">
    <source>
        <dbReference type="Proteomes" id="UP000199475"/>
    </source>
</evidence>
<organism evidence="9 10">
    <name type="scientific">Tessaracoccus oleiagri</name>
    <dbReference type="NCBI Taxonomy" id="686624"/>
    <lineage>
        <taxon>Bacteria</taxon>
        <taxon>Bacillati</taxon>
        <taxon>Actinomycetota</taxon>
        <taxon>Actinomycetes</taxon>
        <taxon>Propionibacteriales</taxon>
        <taxon>Propionibacteriaceae</taxon>
        <taxon>Tessaracoccus</taxon>
    </lineage>
</organism>
<feature type="transmembrane region" description="Helical" evidence="8">
    <location>
        <begin position="43"/>
        <end position="61"/>
    </location>
</feature>
<comment type="similarity">
    <text evidence="2 8">Belongs to the 4-toluene sulfonate uptake permease (TSUP) (TC 2.A.102) family.</text>
</comment>
<dbReference type="GO" id="GO:0005886">
    <property type="term" value="C:plasma membrane"/>
    <property type="evidence" value="ECO:0007669"/>
    <property type="project" value="UniProtKB-SubCell"/>
</dbReference>
<feature type="transmembrane region" description="Helical" evidence="8">
    <location>
        <begin position="73"/>
        <end position="90"/>
    </location>
</feature>
<comment type="subcellular location">
    <subcellularLocation>
        <location evidence="1 8">Cell membrane</location>
        <topology evidence="1 8">Multi-pass membrane protein</topology>
    </subcellularLocation>
</comment>
<sequence length="243" mass="25396">MTWSLVLLISAALVVGIAKTSFGGLGAIAVALLAMGMPTKESTAAALLLLIVGDVVAVLRYRRAAKWALLKRLLPSVLPGLVLGALFIHFVDDLVLKRSIGAILVVSVLIHLVLRRRSTGPAPEHAPLGLSIAAGTAAGFTTMTANAAGPVMTLYLQLARVDKLAFLGTFAWFFFIINLSKTPFTAALGLFTPEVLRSVVIGIPFVLVGAAVGILVIRKVPQRAFDNLTLAASAVAALALLVL</sequence>
<dbReference type="Proteomes" id="UP000199475">
    <property type="component" value="Unassembled WGS sequence"/>
</dbReference>
<keyword evidence="6 8" id="KW-1133">Transmembrane helix</keyword>
<protein>
    <recommendedName>
        <fullName evidence="8">Probable membrane transporter protein</fullName>
    </recommendedName>
</protein>
<dbReference type="InterPro" id="IPR002781">
    <property type="entry name" value="TM_pro_TauE-like"/>
</dbReference>
<feature type="transmembrane region" description="Helical" evidence="8">
    <location>
        <begin position="96"/>
        <end position="114"/>
    </location>
</feature>
<dbReference type="Pfam" id="PF01925">
    <property type="entry name" value="TauE"/>
    <property type="match status" value="1"/>
</dbReference>
<feature type="transmembrane region" description="Helical" evidence="8">
    <location>
        <begin position="164"/>
        <end position="184"/>
    </location>
</feature>
<evidence type="ECO:0000256" key="3">
    <source>
        <dbReference type="ARBA" id="ARBA00022448"/>
    </source>
</evidence>
<evidence type="ECO:0000256" key="4">
    <source>
        <dbReference type="ARBA" id="ARBA00022475"/>
    </source>
</evidence>
<evidence type="ECO:0000256" key="1">
    <source>
        <dbReference type="ARBA" id="ARBA00004651"/>
    </source>
</evidence>
<keyword evidence="7 8" id="KW-0472">Membrane</keyword>
<dbReference type="EMBL" id="FNGP01000001">
    <property type="protein sequence ID" value="SDL19189.1"/>
    <property type="molecule type" value="Genomic_DNA"/>
</dbReference>
<dbReference type="RefSeq" id="WP_093248892.1">
    <property type="nucleotide sequence ID" value="NZ_FNGP01000001.1"/>
</dbReference>